<dbReference type="Gene3D" id="3.20.20.80">
    <property type="entry name" value="Glycosidases"/>
    <property type="match status" value="1"/>
</dbReference>
<gene>
    <name evidence="9" type="ORF">BT63DRAFT_447136</name>
</gene>
<protein>
    <recommendedName>
        <fullName evidence="3">cellulase</fullName>
        <ecNumber evidence="3">3.2.1.4</ecNumber>
    </recommendedName>
</protein>
<dbReference type="AlphaFoldDB" id="A0A6A6UA45"/>
<evidence type="ECO:0000256" key="7">
    <source>
        <dbReference type="SAM" id="SignalP"/>
    </source>
</evidence>
<evidence type="ECO:0000256" key="1">
    <source>
        <dbReference type="ARBA" id="ARBA00000966"/>
    </source>
</evidence>
<evidence type="ECO:0000313" key="10">
    <source>
        <dbReference type="Proteomes" id="UP000799302"/>
    </source>
</evidence>
<dbReference type="InterPro" id="IPR017853">
    <property type="entry name" value="GH"/>
</dbReference>
<evidence type="ECO:0000313" key="9">
    <source>
        <dbReference type="EMBL" id="KAF2668317.1"/>
    </source>
</evidence>
<keyword evidence="5 6" id="KW-0326">Glycosidase</keyword>
<reference evidence="9" key="1">
    <citation type="journal article" date="2020" name="Stud. Mycol.">
        <title>101 Dothideomycetes genomes: a test case for predicting lifestyles and emergence of pathogens.</title>
        <authorList>
            <person name="Haridas S."/>
            <person name="Albert R."/>
            <person name="Binder M."/>
            <person name="Bloem J."/>
            <person name="Labutti K."/>
            <person name="Salamov A."/>
            <person name="Andreopoulos B."/>
            <person name="Baker S."/>
            <person name="Barry K."/>
            <person name="Bills G."/>
            <person name="Bluhm B."/>
            <person name="Cannon C."/>
            <person name="Castanera R."/>
            <person name="Culley D."/>
            <person name="Daum C."/>
            <person name="Ezra D."/>
            <person name="Gonzalez J."/>
            <person name="Henrissat B."/>
            <person name="Kuo A."/>
            <person name="Liang C."/>
            <person name="Lipzen A."/>
            <person name="Lutzoni F."/>
            <person name="Magnuson J."/>
            <person name="Mondo S."/>
            <person name="Nolan M."/>
            <person name="Ohm R."/>
            <person name="Pangilinan J."/>
            <person name="Park H.-J."/>
            <person name="Ramirez L."/>
            <person name="Alfaro M."/>
            <person name="Sun H."/>
            <person name="Tritt A."/>
            <person name="Yoshinaga Y."/>
            <person name="Zwiers L.-H."/>
            <person name="Turgeon B."/>
            <person name="Goodwin S."/>
            <person name="Spatafora J."/>
            <person name="Crous P."/>
            <person name="Grigoriev I."/>
        </authorList>
    </citation>
    <scope>NUCLEOTIDE SEQUENCE</scope>
    <source>
        <strain evidence="9">CBS 115976</strain>
    </source>
</reference>
<proteinExistence type="inferred from homology"/>
<dbReference type="PANTHER" id="PTHR34142">
    <property type="entry name" value="ENDO-BETA-1,4-GLUCANASE A"/>
    <property type="match status" value="1"/>
</dbReference>
<evidence type="ECO:0000256" key="3">
    <source>
        <dbReference type="ARBA" id="ARBA00012601"/>
    </source>
</evidence>
<dbReference type="GO" id="GO:0008810">
    <property type="term" value="F:cellulase activity"/>
    <property type="evidence" value="ECO:0007669"/>
    <property type="project" value="UniProtKB-EC"/>
</dbReference>
<evidence type="ECO:0000256" key="2">
    <source>
        <dbReference type="ARBA" id="ARBA00005641"/>
    </source>
</evidence>
<keyword evidence="10" id="KW-1185">Reference proteome</keyword>
<sequence length="354" mass="36754">MLVTLLLAISAIAAPIAYGPPTTYTKVGGGKVQFAGVNIAGFDFCTNQQGACPSGSPSVDVAGGTGAAQMTQFVQAGMNTFRLPVGWTYLTNNGDPSVLDPNNWAAYDQLVQQCLSSGAGMCIVDVHNYARYNGGIVGQGGPTDAQFAHFWATLAGKYANNPKVAFDLMNEPHDLNIGTWANTVQATVNEIRGAGANANTIFIPGTSYSSLGAFPNESGPSLLKVTDPAGGTDKLVFTMHQYLDADMSGTATSCPAAQAVTGAGNVNYVATWLRNNGRKAMLLETGGGNTPDCISSVTQELTAVNANSDVFMGVTMWAAGAFEQNYPLYQTAQTGIFTSPGASLFMKAVAPIIG</sequence>
<keyword evidence="4 6" id="KW-0378">Hydrolase</keyword>
<dbReference type="InterPro" id="IPR018087">
    <property type="entry name" value="Glyco_hydro_5_CS"/>
</dbReference>
<organism evidence="9 10">
    <name type="scientific">Microthyrium microscopicum</name>
    <dbReference type="NCBI Taxonomy" id="703497"/>
    <lineage>
        <taxon>Eukaryota</taxon>
        <taxon>Fungi</taxon>
        <taxon>Dikarya</taxon>
        <taxon>Ascomycota</taxon>
        <taxon>Pezizomycotina</taxon>
        <taxon>Dothideomycetes</taxon>
        <taxon>Dothideomycetes incertae sedis</taxon>
        <taxon>Microthyriales</taxon>
        <taxon>Microthyriaceae</taxon>
        <taxon>Microthyrium</taxon>
    </lineage>
</organism>
<feature type="chain" id="PRO_5025663145" description="cellulase" evidence="7">
    <location>
        <begin position="20"/>
        <end position="354"/>
    </location>
</feature>
<feature type="domain" description="Glycoside hydrolase family 5" evidence="8">
    <location>
        <begin position="65"/>
        <end position="319"/>
    </location>
</feature>
<dbReference type="Proteomes" id="UP000799302">
    <property type="component" value="Unassembled WGS sequence"/>
</dbReference>
<dbReference type="InterPro" id="IPR001547">
    <property type="entry name" value="Glyco_hydro_5"/>
</dbReference>
<dbReference type="EMBL" id="MU004236">
    <property type="protein sequence ID" value="KAF2668317.1"/>
    <property type="molecule type" value="Genomic_DNA"/>
</dbReference>
<dbReference type="EC" id="3.2.1.4" evidence="3"/>
<evidence type="ECO:0000259" key="8">
    <source>
        <dbReference type="Pfam" id="PF00150"/>
    </source>
</evidence>
<dbReference type="Pfam" id="PF00150">
    <property type="entry name" value="Cellulase"/>
    <property type="match status" value="1"/>
</dbReference>
<name>A0A6A6UA45_9PEZI</name>
<dbReference type="PROSITE" id="PS00659">
    <property type="entry name" value="GLYCOSYL_HYDROL_F5"/>
    <property type="match status" value="1"/>
</dbReference>
<feature type="signal peptide" evidence="7">
    <location>
        <begin position="1"/>
        <end position="19"/>
    </location>
</feature>
<evidence type="ECO:0000256" key="4">
    <source>
        <dbReference type="ARBA" id="ARBA00022801"/>
    </source>
</evidence>
<evidence type="ECO:0000256" key="5">
    <source>
        <dbReference type="ARBA" id="ARBA00023295"/>
    </source>
</evidence>
<comment type="similarity">
    <text evidence="2 6">Belongs to the glycosyl hydrolase 5 (cellulase A) family.</text>
</comment>
<dbReference type="SUPFAM" id="SSF51445">
    <property type="entry name" value="(Trans)glycosidases"/>
    <property type="match status" value="1"/>
</dbReference>
<dbReference type="OrthoDB" id="5823761at2759"/>
<comment type="catalytic activity">
    <reaction evidence="1">
        <text>Endohydrolysis of (1-&gt;4)-beta-D-glucosidic linkages in cellulose, lichenin and cereal beta-D-glucans.</text>
        <dbReference type="EC" id="3.2.1.4"/>
    </reaction>
</comment>
<keyword evidence="7" id="KW-0732">Signal</keyword>
<evidence type="ECO:0000256" key="6">
    <source>
        <dbReference type="RuleBase" id="RU361153"/>
    </source>
</evidence>
<accession>A0A6A6UA45</accession>
<dbReference type="PANTHER" id="PTHR34142:SF5">
    <property type="entry name" value="CBM1 DOMAIN-CONTAINING PROTEIN"/>
    <property type="match status" value="1"/>
</dbReference>
<dbReference type="GO" id="GO:0009251">
    <property type="term" value="P:glucan catabolic process"/>
    <property type="evidence" value="ECO:0007669"/>
    <property type="project" value="TreeGrafter"/>
</dbReference>